<evidence type="ECO:0000256" key="4">
    <source>
        <dbReference type="ARBA" id="ARBA00022692"/>
    </source>
</evidence>
<evidence type="ECO:0000256" key="3">
    <source>
        <dbReference type="ARBA" id="ARBA00022475"/>
    </source>
</evidence>
<evidence type="ECO:0000313" key="11">
    <source>
        <dbReference type="Proteomes" id="UP000280668"/>
    </source>
</evidence>
<dbReference type="CDD" id="cd06261">
    <property type="entry name" value="TM_PBP2"/>
    <property type="match status" value="1"/>
</dbReference>
<accession>A0A3N2BGC5</accession>
<dbReference type="GO" id="GO:0055085">
    <property type="term" value="P:transmembrane transport"/>
    <property type="evidence" value="ECO:0007669"/>
    <property type="project" value="InterPro"/>
</dbReference>
<dbReference type="InterPro" id="IPR050901">
    <property type="entry name" value="BP-dep_ABC_trans_perm"/>
</dbReference>
<evidence type="ECO:0000259" key="9">
    <source>
        <dbReference type="PROSITE" id="PS50928"/>
    </source>
</evidence>
<keyword evidence="3" id="KW-1003">Cell membrane</keyword>
<dbReference type="RefSeq" id="WP_123304613.1">
    <property type="nucleotide sequence ID" value="NZ_RKHK01000001.1"/>
</dbReference>
<comment type="subcellular location">
    <subcellularLocation>
        <location evidence="1 7">Cell membrane</location>
        <topology evidence="1 7">Multi-pass membrane protein</topology>
    </subcellularLocation>
</comment>
<dbReference type="AlphaFoldDB" id="A0A3N2BGC5"/>
<sequence>MSAVAEEDVAPATRDQGPDGPVINSYAGRDRARNIGRTALLVVVIGWCMAPFVWLIMTSLKIGDRALNSPNLFQGPFGIDNYVAVFSQTFHLNLRNSLVVAGSTTILCVIVGSLAAYAIARLPLRNKFAWLTGVLAVSLFPPVALVPPLYELWRSVGLLNTWEGLVIPYTAFTLPLTIFILVTFFAAIPKELEEAAKVDGATPFQAFYKIILPLAAPGVFAAAIIIFVSAWNEFLLASTFAPRNAEVAQTVPVAIATFTGAVEFQRPIGTITAACVVVTIPMIIMALAFQRRIVAGLTTGAVKG</sequence>
<feature type="domain" description="ABC transmembrane type-1" evidence="9">
    <location>
        <begin position="94"/>
        <end position="289"/>
    </location>
</feature>
<dbReference type="EMBL" id="RKHK01000001">
    <property type="protein sequence ID" value="ROR74311.1"/>
    <property type="molecule type" value="Genomic_DNA"/>
</dbReference>
<feature type="transmembrane region" description="Helical" evidence="7">
    <location>
        <begin position="39"/>
        <end position="57"/>
    </location>
</feature>
<dbReference type="Gene3D" id="1.10.3720.10">
    <property type="entry name" value="MetI-like"/>
    <property type="match status" value="1"/>
</dbReference>
<keyword evidence="5 7" id="KW-1133">Transmembrane helix</keyword>
<dbReference type="InterPro" id="IPR035906">
    <property type="entry name" value="MetI-like_sf"/>
</dbReference>
<reference evidence="10 11" key="1">
    <citation type="submission" date="2018-11" db="EMBL/GenBank/DDBJ databases">
        <title>Sequencing the genomes of 1000 actinobacteria strains.</title>
        <authorList>
            <person name="Klenk H.-P."/>
        </authorList>
    </citation>
    <scope>NUCLEOTIDE SEQUENCE [LARGE SCALE GENOMIC DNA]</scope>
    <source>
        <strain evidence="10 11">DSM 11294</strain>
    </source>
</reference>
<dbReference type="PANTHER" id="PTHR32243:SF18">
    <property type="entry name" value="INNER MEMBRANE ABC TRANSPORTER PERMEASE PROTEIN YCJP"/>
    <property type="match status" value="1"/>
</dbReference>
<evidence type="ECO:0000256" key="1">
    <source>
        <dbReference type="ARBA" id="ARBA00004651"/>
    </source>
</evidence>
<feature type="transmembrane region" description="Helical" evidence="7">
    <location>
        <begin position="210"/>
        <end position="231"/>
    </location>
</feature>
<dbReference type="Proteomes" id="UP000280668">
    <property type="component" value="Unassembled WGS sequence"/>
</dbReference>
<feature type="transmembrane region" description="Helical" evidence="7">
    <location>
        <begin position="166"/>
        <end position="189"/>
    </location>
</feature>
<feature type="transmembrane region" description="Helical" evidence="7">
    <location>
        <begin position="98"/>
        <end position="119"/>
    </location>
</feature>
<name>A0A3N2BGC5_9MICO</name>
<keyword evidence="6 7" id="KW-0472">Membrane</keyword>
<organism evidence="10 11">
    <name type="scientific">Bogoriella caseilytica</name>
    <dbReference type="NCBI Taxonomy" id="56055"/>
    <lineage>
        <taxon>Bacteria</taxon>
        <taxon>Bacillati</taxon>
        <taxon>Actinomycetota</taxon>
        <taxon>Actinomycetes</taxon>
        <taxon>Micrococcales</taxon>
        <taxon>Bogoriellaceae</taxon>
        <taxon>Bogoriella</taxon>
    </lineage>
</organism>
<comment type="similarity">
    <text evidence="7">Belongs to the binding-protein-dependent transport system permease family.</text>
</comment>
<feature type="region of interest" description="Disordered" evidence="8">
    <location>
        <begin position="1"/>
        <end position="23"/>
    </location>
</feature>
<gene>
    <name evidence="10" type="ORF">EDD31_2715</name>
</gene>
<protein>
    <submittedName>
        <fullName evidence="10">Carbohydrate ABC transporter membrane protein 2 (CUT1 family)</fullName>
    </submittedName>
</protein>
<keyword evidence="4 7" id="KW-0812">Transmembrane</keyword>
<proteinExistence type="inferred from homology"/>
<evidence type="ECO:0000313" key="10">
    <source>
        <dbReference type="EMBL" id="ROR74311.1"/>
    </source>
</evidence>
<dbReference type="SUPFAM" id="SSF161098">
    <property type="entry name" value="MetI-like"/>
    <property type="match status" value="1"/>
</dbReference>
<feature type="transmembrane region" description="Helical" evidence="7">
    <location>
        <begin position="268"/>
        <end position="289"/>
    </location>
</feature>
<keyword evidence="2 7" id="KW-0813">Transport</keyword>
<dbReference type="InterPro" id="IPR000515">
    <property type="entry name" value="MetI-like"/>
</dbReference>
<evidence type="ECO:0000256" key="2">
    <source>
        <dbReference type="ARBA" id="ARBA00022448"/>
    </source>
</evidence>
<dbReference type="PROSITE" id="PS50928">
    <property type="entry name" value="ABC_TM1"/>
    <property type="match status" value="1"/>
</dbReference>
<comment type="caution">
    <text evidence="10">The sequence shown here is derived from an EMBL/GenBank/DDBJ whole genome shotgun (WGS) entry which is preliminary data.</text>
</comment>
<dbReference type="OrthoDB" id="3817793at2"/>
<evidence type="ECO:0000256" key="6">
    <source>
        <dbReference type="ARBA" id="ARBA00023136"/>
    </source>
</evidence>
<evidence type="ECO:0000256" key="7">
    <source>
        <dbReference type="RuleBase" id="RU363032"/>
    </source>
</evidence>
<evidence type="ECO:0000256" key="5">
    <source>
        <dbReference type="ARBA" id="ARBA00022989"/>
    </source>
</evidence>
<dbReference type="Pfam" id="PF00528">
    <property type="entry name" value="BPD_transp_1"/>
    <property type="match status" value="1"/>
</dbReference>
<keyword evidence="11" id="KW-1185">Reference proteome</keyword>
<dbReference type="GO" id="GO:0005886">
    <property type="term" value="C:plasma membrane"/>
    <property type="evidence" value="ECO:0007669"/>
    <property type="project" value="UniProtKB-SubCell"/>
</dbReference>
<evidence type="ECO:0000256" key="8">
    <source>
        <dbReference type="SAM" id="MobiDB-lite"/>
    </source>
</evidence>
<feature type="transmembrane region" description="Helical" evidence="7">
    <location>
        <begin position="128"/>
        <end position="146"/>
    </location>
</feature>
<dbReference type="PANTHER" id="PTHR32243">
    <property type="entry name" value="MALTOSE TRANSPORT SYSTEM PERMEASE-RELATED"/>
    <property type="match status" value="1"/>
</dbReference>